<dbReference type="EMBL" id="WJQU01000001">
    <property type="protein sequence ID" value="KAJ6645455.1"/>
    <property type="molecule type" value="Genomic_DNA"/>
</dbReference>
<name>A0A9Q0S6M7_9DIPT</name>
<evidence type="ECO:0000256" key="1">
    <source>
        <dbReference type="SAM" id="MobiDB-lite"/>
    </source>
</evidence>
<dbReference type="Proteomes" id="UP001151699">
    <property type="component" value="Chromosome A"/>
</dbReference>
<comment type="caution">
    <text evidence="2">The sequence shown here is derived from an EMBL/GenBank/DDBJ whole genome shotgun (WGS) entry which is preliminary data.</text>
</comment>
<organism evidence="2 3">
    <name type="scientific">Pseudolycoriella hygida</name>
    <dbReference type="NCBI Taxonomy" id="35572"/>
    <lineage>
        <taxon>Eukaryota</taxon>
        <taxon>Metazoa</taxon>
        <taxon>Ecdysozoa</taxon>
        <taxon>Arthropoda</taxon>
        <taxon>Hexapoda</taxon>
        <taxon>Insecta</taxon>
        <taxon>Pterygota</taxon>
        <taxon>Neoptera</taxon>
        <taxon>Endopterygota</taxon>
        <taxon>Diptera</taxon>
        <taxon>Nematocera</taxon>
        <taxon>Sciaroidea</taxon>
        <taxon>Sciaridae</taxon>
        <taxon>Pseudolycoriella</taxon>
    </lineage>
</organism>
<feature type="region of interest" description="Disordered" evidence="1">
    <location>
        <begin position="56"/>
        <end position="95"/>
    </location>
</feature>
<protein>
    <submittedName>
        <fullName evidence="2">Uncharacterized protein</fullName>
    </submittedName>
</protein>
<sequence>MNMLQTLQMKDVSEIQLKSKVQNMKASYIKAVMWRYHTGQGVDDGNVEVEELRETHVTDETDKTLDHEQNSNAMEHHSSQSFNHDERAESNNRPANSAEVIAQAQKLRAEAIKEKLQQESFWRNEELILSREKFELEKELRLKEMELSKAEIESIKRIKMAEINANIR</sequence>
<dbReference type="AlphaFoldDB" id="A0A9Q0S6M7"/>
<proteinExistence type="predicted"/>
<accession>A0A9Q0S6M7</accession>
<evidence type="ECO:0000313" key="2">
    <source>
        <dbReference type="EMBL" id="KAJ6645455.1"/>
    </source>
</evidence>
<evidence type="ECO:0000313" key="3">
    <source>
        <dbReference type="Proteomes" id="UP001151699"/>
    </source>
</evidence>
<reference evidence="2" key="1">
    <citation type="submission" date="2022-07" db="EMBL/GenBank/DDBJ databases">
        <authorList>
            <person name="Trinca V."/>
            <person name="Uliana J.V.C."/>
            <person name="Torres T.T."/>
            <person name="Ward R.J."/>
            <person name="Monesi N."/>
        </authorList>
    </citation>
    <scope>NUCLEOTIDE SEQUENCE</scope>
    <source>
        <strain evidence="2">HSMRA1968</strain>
        <tissue evidence="2">Whole embryos</tissue>
    </source>
</reference>
<feature type="compositionally biased region" description="Basic and acidic residues" evidence="1">
    <location>
        <begin position="56"/>
        <end position="90"/>
    </location>
</feature>
<gene>
    <name evidence="2" type="ORF">Bhyg_00661</name>
</gene>
<keyword evidence="3" id="KW-1185">Reference proteome</keyword>